<evidence type="ECO:0000313" key="2">
    <source>
        <dbReference type="Proteomes" id="UP000315783"/>
    </source>
</evidence>
<dbReference type="STRING" id="43265.A0A545VAQ3"/>
<dbReference type="PANTHER" id="PTHR48312:SF1">
    <property type="entry name" value="SULFOTRANSFERASE"/>
    <property type="match status" value="1"/>
</dbReference>
<comment type="caution">
    <text evidence="1">The sequence shown here is derived from an EMBL/GenBank/DDBJ whole genome shotgun (WGS) entry which is preliminary data.</text>
</comment>
<gene>
    <name evidence="1" type="ORF">IF1G_02769</name>
</gene>
<evidence type="ECO:0000313" key="1">
    <source>
        <dbReference type="EMBL" id="TQV98689.1"/>
    </source>
</evidence>
<dbReference type="InterPro" id="IPR027417">
    <property type="entry name" value="P-loop_NTPase"/>
</dbReference>
<sequence>MTKSRPADVFLLSSPRTLSNLFLKLLSGQAGWEESTYFVHDAHHYAQHHFDKCDLESPAEMLQEYLGKLRAGYQGMLTARENAHENNHAIFLKSHIIHITSPWQVYSSFKRGVYPPETFVQLETSLSALPRTNPTMLSDEMLLSFVPIFIIRHPALVVDSYYRARAFTGAADLLQSTTPLSTGARLTKALFCWYMAATDARPAAATAPETGPLPGRKAYPIIVDADDILEGDTMQRLASVIGIDPERIPQQWEARSTGGLEPRKKRFVGDLWESTGIDRSKGSKSLDLEAKFNSWNESYGLEVGKLLADLANSHMEDYLWLKSRKF</sequence>
<protein>
    <submittedName>
        <fullName evidence="1">Uncharacterized protein</fullName>
    </submittedName>
</protein>
<reference evidence="1 2" key="1">
    <citation type="journal article" date="2019" name="Appl. Microbiol. Biotechnol.">
        <title>Genome sequence of Isaria javanica and comparative genome analysis insights into family S53 peptidase evolution in fungal entomopathogens.</title>
        <authorList>
            <person name="Lin R."/>
            <person name="Zhang X."/>
            <person name="Xin B."/>
            <person name="Zou M."/>
            <person name="Gao Y."/>
            <person name="Qin F."/>
            <person name="Hu Q."/>
            <person name="Xie B."/>
            <person name="Cheng X."/>
        </authorList>
    </citation>
    <scope>NUCLEOTIDE SEQUENCE [LARGE SCALE GENOMIC DNA]</scope>
    <source>
        <strain evidence="1 2">IJ1G</strain>
    </source>
</reference>
<organism evidence="1 2">
    <name type="scientific">Cordyceps javanica</name>
    <dbReference type="NCBI Taxonomy" id="43265"/>
    <lineage>
        <taxon>Eukaryota</taxon>
        <taxon>Fungi</taxon>
        <taxon>Dikarya</taxon>
        <taxon>Ascomycota</taxon>
        <taxon>Pezizomycotina</taxon>
        <taxon>Sordariomycetes</taxon>
        <taxon>Hypocreomycetidae</taxon>
        <taxon>Hypocreales</taxon>
        <taxon>Cordycipitaceae</taxon>
        <taxon>Cordyceps</taxon>
    </lineage>
</organism>
<proteinExistence type="predicted"/>
<dbReference type="Proteomes" id="UP000315783">
    <property type="component" value="Unassembled WGS sequence"/>
</dbReference>
<keyword evidence="2" id="KW-1185">Reference proteome</keyword>
<dbReference type="EMBL" id="SPUK01000003">
    <property type="protein sequence ID" value="TQV98689.1"/>
    <property type="molecule type" value="Genomic_DNA"/>
</dbReference>
<dbReference type="AlphaFoldDB" id="A0A545VAQ3"/>
<dbReference type="OrthoDB" id="3650366at2759"/>
<accession>A0A545VAQ3</accession>
<dbReference type="PANTHER" id="PTHR48312">
    <property type="match status" value="1"/>
</dbReference>
<name>A0A545VAQ3_9HYPO</name>
<dbReference type="SUPFAM" id="SSF52540">
    <property type="entry name" value="P-loop containing nucleoside triphosphate hydrolases"/>
    <property type="match status" value="1"/>
</dbReference>